<evidence type="ECO:0000313" key="2">
    <source>
        <dbReference type="Proteomes" id="UP000004079"/>
    </source>
</evidence>
<sequence>MQQRNIPELPLRLNGDDQRMRYGGDRIEMEVNGKETDSDEKVKNLIACHTIR</sequence>
<organism evidence="1 2">
    <name type="scientific">Segatella oris F0302</name>
    <dbReference type="NCBI Taxonomy" id="649760"/>
    <lineage>
        <taxon>Bacteria</taxon>
        <taxon>Pseudomonadati</taxon>
        <taxon>Bacteroidota</taxon>
        <taxon>Bacteroidia</taxon>
        <taxon>Bacteroidales</taxon>
        <taxon>Prevotellaceae</taxon>
        <taxon>Segatella</taxon>
    </lineage>
</organism>
<dbReference type="HOGENOM" id="CLU_214465_0_0_10"/>
<dbReference type="AlphaFoldDB" id="D1QPJ5"/>
<dbReference type="STRING" id="649760.HMPREF0971_00886"/>
<protein>
    <submittedName>
        <fullName evidence="1">Uncharacterized protein</fullName>
    </submittedName>
</protein>
<evidence type="ECO:0000313" key="1">
    <source>
        <dbReference type="EMBL" id="EFB32765.1"/>
    </source>
</evidence>
<name>D1QPJ5_9BACT</name>
<accession>D1QPJ5</accession>
<dbReference type="EMBL" id="ACUZ02000011">
    <property type="protein sequence ID" value="EFB32765.1"/>
    <property type="molecule type" value="Genomic_DNA"/>
</dbReference>
<proteinExistence type="predicted"/>
<dbReference type="Proteomes" id="UP000004079">
    <property type="component" value="Unassembled WGS sequence"/>
</dbReference>
<comment type="caution">
    <text evidence="1">The sequence shown here is derived from an EMBL/GenBank/DDBJ whole genome shotgun (WGS) entry which is preliminary data.</text>
</comment>
<gene>
    <name evidence="1" type="ORF">HMPREF0971_00886</name>
</gene>
<reference evidence="1 2" key="1">
    <citation type="submission" date="2009-11" db="EMBL/GenBank/DDBJ databases">
        <authorList>
            <person name="Weinstock G."/>
            <person name="Sodergren E."/>
            <person name="Clifton S."/>
            <person name="Fulton L."/>
            <person name="Fulton B."/>
            <person name="Courtney L."/>
            <person name="Fronick C."/>
            <person name="Harrison M."/>
            <person name="Strong C."/>
            <person name="Farmer C."/>
            <person name="Delahaunty K."/>
            <person name="Markovic C."/>
            <person name="Hall O."/>
            <person name="Minx P."/>
            <person name="Tomlinson C."/>
            <person name="Mitreva M."/>
            <person name="Nelson J."/>
            <person name="Hou S."/>
            <person name="Wollam A."/>
            <person name="Pepin K.H."/>
            <person name="Johnson M."/>
            <person name="Bhonagiri V."/>
            <person name="Nash W.E."/>
            <person name="Warren W."/>
            <person name="Chinwalla A."/>
            <person name="Mardis E.R."/>
            <person name="Wilson R.K."/>
        </authorList>
    </citation>
    <scope>NUCLEOTIDE SEQUENCE [LARGE SCALE GENOMIC DNA]</scope>
    <source>
        <strain evidence="1 2">F0302</strain>
    </source>
</reference>